<evidence type="ECO:0000313" key="2">
    <source>
        <dbReference type="EMBL" id="MQL70203.1"/>
    </source>
</evidence>
<organism evidence="2 3">
    <name type="scientific">Colocasia esculenta</name>
    <name type="common">Wild taro</name>
    <name type="synonym">Arum esculentum</name>
    <dbReference type="NCBI Taxonomy" id="4460"/>
    <lineage>
        <taxon>Eukaryota</taxon>
        <taxon>Viridiplantae</taxon>
        <taxon>Streptophyta</taxon>
        <taxon>Embryophyta</taxon>
        <taxon>Tracheophyta</taxon>
        <taxon>Spermatophyta</taxon>
        <taxon>Magnoliopsida</taxon>
        <taxon>Liliopsida</taxon>
        <taxon>Araceae</taxon>
        <taxon>Aroideae</taxon>
        <taxon>Colocasieae</taxon>
        <taxon>Colocasia</taxon>
    </lineage>
</organism>
<dbReference type="AlphaFoldDB" id="A0A843TL48"/>
<gene>
    <name evidence="2" type="ORF">Taro_002514</name>
</gene>
<proteinExistence type="predicted"/>
<dbReference type="EMBL" id="NMUH01000060">
    <property type="protein sequence ID" value="MQL70203.1"/>
    <property type="molecule type" value="Genomic_DNA"/>
</dbReference>
<dbReference type="PANTHER" id="PTHR12484:SF4">
    <property type="entry name" value="A-KINASE ANCHOR PROTEIN 17A"/>
    <property type="match status" value="1"/>
</dbReference>
<reference evidence="2" key="1">
    <citation type="submission" date="2017-07" db="EMBL/GenBank/DDBJ databases">
        <title>Taro Niue Genome Assembly and Annotation.</title>
        <authorList>
            <person name="Atibalentja N."/>
            <person name="Keating K."/>
            <person name="Fields C.J."/>
        </authorList>
    </citation>
    <scope>NUCLEOTIDE SEQUENCE</scope>
    <source>
        <strain evidence="2">Niue_2</strain>
        <tissue evidence="2">Leaf</tissue>
    </source>
</reference>
<dbReference type="InterPro" id="IPR056852">
    <property type="entry name" value="AK17A/B"/>
</dbReference>
<dbReference type="Proteomes" id="UP000652761">
    <property type="component" value="Unassembled WGS sequence"/>
</dbReference>
<dbReference type="Pfam" id="PF25015">
    <property type="entry name" value="RBD_AKAP-17A"/>
    <property type="match status" value="1"/>
</dbReference>
<dbReference type="OrthoDB" id="1918237at2759"/>
<protein>
    <submittedName>
        <fullName evidence="2">Uncharacterized protein</fullName>
    </submittedName>
</protein>
<dbReference type="PANTHER" id="PTHR12484">
    <property type="entry name" value="B-LYMPHOCYTE ANTIGEN-RELATED"/>
    <property type="match status" value="1"/>
</dbReference>
<sequence>MRKQGSRRRPLQALPPTETLELGVAGLSLSPHLKLLLTFFRTDPSVRPVDEWQLRRALLGFLREPLALSVPEEDLLVHKRPDLHKRKREEPVASGTLFVRDLGFLKKNDDKYKGSVVGGQGSEEGEDVEGLRKKFLEWRDGFVGRLDGIELNLEGVKFRLGVEMPPSEDFDRLKKSWEDFYANQSSANRKQQLKIFDRSVEISWGKGILLGGSSIDRTRLWSLACLPDGLQSRGNLNVACNDDPSKKEENKGDILSGLHCKVWVQFENYDDFCTATRVLCGRSMQKEGSRLKADYEVSWDRDGFFRCIQQRISKSHVEVGSQTHTRPPVGQLRRETPRLQSEVTRVIPDVSHRKRFRE</sequence>
<comment type="caution">
    <text evidence="2">The sequence shown here is derived from an EMBL/GenBank/DDBJ whole genome shotgun (WGS) entry which is preliminary data.</text>
</comment>
<name>A0A843TL48_COLES</name>
<keyword evidence="3" id="KW-1185">Reference proteome</keyword>
<evidence type="ECO:0000313" key="3">
    <source>
        <dbReference type="Proteomes" id="UP000652761"/>
    </source>
</evidence>
<feature type="region of interest" description="Disordered" evidence="1">
    <location>
        <begin position="318"/>
        <end position="337"/>
    </location>
</feature>
<evidence type="ECO:0000256" key="1">
    <source>
        <dbReference type="SAM" id="MobiDB-lite"/>
    </source>
</evidence>
<accession>A0A843TL48</accession>